<evidence type="ECO:0000256" key="3">
    <source>
        <dbReference type="ARBA" id="ARBA00022723"/>
    </source>
</evidence>
<keyword evidence="2 5" id="KW-0813">Transport</keyword>
<dbReference type="GO" id="GO:0030001">
    <property type="term" value="P:metal ion transport"/>
    <property type="evidence" value="ECO:0007669"/>
    <property type="project" value="InterPro"/>
</dbReference>
<dbReference type="GO" id="GO:0007155">
    <property type="term" value="P:cell adhesion"/>
    <property type="evidence" value="ECO:0007669"/>
    <property type="project" value="InterPro"/>
</dbReference>
<dbReference type="SUPFAM" id="SSF53807">
    <property type="entry name" value="Helical backbone' metal receptor"/>
    <property type="match status" value="1"/>
</dbReference>
<dbReference type="PANTHER" id="PTHR42953:SF1">
    <property type="entry name" value="METAL-BINDING PROTEIN HI_0362-RELATED"/>
    <property type="match status" value="1"/>
</dbReference>
<dbReference type="Gene3D" id="3.40.50.1980">
    <property type="entry name" value="Nitrogenase molybdenum iron protein domain"/>
    <property type="match status" value="2"/>
</dbReference>
<dbReference type="RefSeq" id="WP_133617060.1">
    <property type="nucleotide sequence ID" value="NZ_SNYA01000005.1"/>
</dbReference>
<sequence>MSTIVRQRVHSGPRGIRGFLAATVTATLIATLAGCAIQGQPESAGAGQDLPEVVVTTNILGDVVSQVLGDAAHVTTLMRPNADPHSFEISASEAALLDRAALVVSNGFGLEEGLQQHLDRVRQAGTPMFVAGDHIESLPYASTDSGAGGSGSGSGSGDPDPHFWTDPGRMVDVVEALTTTLTDASAVAGINTADRTAIATRGEAYAGQLRELDSEMAERFSAIPSERRALITNHHVFGYLADRYDFRVLGTAIPGGTTLAAPSAADLRELVDAITSANVPAIFAESSAPDRLMRVLAEEAGIDVQVIELFTESLSLPGAGAETYVEMLTTNTARIADGLDPDALQLPTDRSPQ</sequence>
<evidence type="ECO:0000256" key="6">
    <source>
        <dbReference type="SAM" id="MobiDB-lite"/>
    </source>
</evidence>
<gene>
    <name evidence="7" type="ORF">EDF62_2256</name>
</gene>
<dbReference type="OrthoDB" id="9810636at2"/>
<evidence type="ECO:0000256" key="1">
    <source>
        <dbReference type="ARBA" id="ARBA00004196"/>
    </source>
</evidence>
<dbReference type="PANTHER" id="PTHR42953">
    <property type="entry name" value="HIGH-AFFINITY ZINC UPTAKE SYSTEM PROTEIN ZNUA-RELATED"/>
    <property type="match status" value="1"/>
</dbReference>
<dbReference type="AlphaFoldDB" id="A0A4R6RYG9"/>
<dbReference type="Proteomes" id="UP000295601">
    <property type="component" value="Unassembled WGS sequence"/>
</dbReference>
<dbReference type="PRINTS" id="PR00690">
    <property type="entry name" value="ADHESNFAMILY"/>
</dbReference>
<proteinExistence type="inferred from homology"/>
<evidence type="ECO:0000313" key="7">
    <source>
        <dbReference type="EMBL" id="TDP91637.1"/>
    </source>
</evidence>
<dbReference type="NCBIfam" id="NF040870">
    <property type="entry name" value="AztC"/>
    <property type="match status" value="1"/>
</dbReference>
<keyword evidence="3" id="KW-0479">Metal-binding</keyword>
<evidence type="ECO:0000256" key="5">
    <source>
        <dbReference type="RuleBase" id="RU003512"/>
    </source>
</evidence>
<dbReference type="InterPro" id="IPR047701">
    <property type="entry name" value="AztC-like"/>
</dbReference>
<comment type="caution">
    <text evidence="7">The sequence shown here is derived from an EMBL/GenBank/DDBJ whole genome shotgun (WGS) entry which is preliminary data.</text>
</comment>
<dbReference type="GO" id="GO:0046872">
    <property type="term" value="F:metal ion binding"/>
    <property type="evidence" value="ECO:0007669"/>
    <property type="project" value="UniProtKB-KW"/>
</dbReference>
<accession>A0A4R6RYG9</accession>
<dbReference type="InterPro" id="IPR006128">
    <property type="entry name" value="Lipoprotein_PsaA-like"/>
</dbReference>
<dbReference type="Pfam" id="PF01297">
    <property type="entry name" value="ZnuA"/>
    <property type="match status" value="1"/>
</dbReference>
<dbReference type="InterPro" id="IPR050492">
    <property type="entry name" value="Bact_metal-bind_prot9"/>
</dbReference>
<dbReference type="PRINTS" id="PR00691">
    <property type="entry name" value="ADHESINB"/>
</dbReference>
<name>A0A4R6RYG9_9MICO</name>
<protein>
    <submittedName>
        <fullName evidence="7">Zinc/manganese transport system substrate-binding protein</fullName>
    </submittedName>
</protein>
<evidence type="ECO:0000256" key="2">
    <source>
        <dbReference type="ARBA" id="ARBA00022448"/>
    </source>
</evidence>
<dbReference type="InterPro" id="IPR006129">
    <property type="entry name" value="AdhesinB"/>
</dbReference>
<keyword evidence="4" id="KW-0732">Signal</keyword>
<keyword evidence="8" id="KW-1185">Reference proteome</keyword>
<dbReference type="PROSITE" id="PS51257">
    <property type="entry name" value="PROKAR_LIPOPROTEIN"/>
    <property type="match status" value="1"/>
</dbReference>
<dbReference type="GO" id="GO:0030313">
    <property type="term" value="C:cell envelope"/>
    <property type="evidence" value="ECO:0007669"/>
    <property type="project" value="UniProtKB-SubCell"/>
</dbReference>
<evidence type="ECO:0000313" key="8">
    <source>
        <dbReference type="Proteomes" id="UP000295601"/>
    </source>
</evidence>
<feature type="region of interest" description="Disordered" evidence="6">
    <location>
        <begin position="140"/>
        <end position="165"/>
    </location>
</feature>
<evidence type="ECO:0000256" key="4">
    <source>
        <dbReference type="ARBA" id="ARBA00022729"/>
    </source>
</evidence>
<comment type="subcellular location">
    <subcellularLocation>
        <location evidence="1">Cell envelope</location>
    </subcellularLocation>
</comment>
<dbReference type="EMBL" id="SNYA01000005">
    <property type="protein sequence ID" value="TDP91637.1"/>
    <property type="molecule type" value="Genomic_DNA"/>
</dbReference>
<reference evidence="7 8" key="1">
    <citation type="submission" date="2019-03" db="EMBL/GenBank/DDBJ databases">
        <title>Genomic analyses of the natural microbiome of Caenorhabditis elegans.</title>
        <authorList>
            <person name="Samuel B."/>
        </authorList>
    </citation>
    <scope>NUCLEOTIDE SEQUENCE [LARGE SCALE GENOMIC DNA]</scope>
    <source>
        <strain evidence="7 8">JUb18</strain>
    </source>
</reference>
<dbReference type="InterPro" id="IPR006127">
    <property type="entry name" value="ZnuA-like"/>
</dbReference>
<comment type="similarity">
    <text evidence="5">Belongs to the bacterial solute-binding protein 9 family.</text>
</comment>
<organism evidence="7 8">
    <name type="scientific">Leucobacter luti</name>
    <dbReference type="NCBI Taxonomy" id="340320"/>
    <lineage>
        <taxon>Bacteria</taxon>
        <taxon>Bacillati</taxon>
        <taxon>Actinomycetota</taxon>
        <taxon>Actinomycetes</taxon>
        <taxon>Micrococcales</taxon>
        <taxon>Microbacteriaceae</taxon>
        <taxon>Leucobacter</taxon>
    </lineage>
</organism>
<feature type="compositionally biased region" description="Gly residues" evidence="6">
    <location>
        <begin position="146"/>
        <end position="156"/>
    </location>
</feature>